<dbReference type="PANTHER" id="PTHR43476">
    <property type="entry name" value="3-(3-HYDROXY-PHENYL)PROPIONATE/3-HYDROXYCINNAMIC ACID HYDROXYLASE"/>
    <property type="match status" value="1"/>
</dbReference>
<dbReference type="PANTHER" id="PTHR43476:SF3">
    <property type="entry name" value="FAD-BINDING MONOOXYGENASE"/>
    <property type="match status" value="1"/>
</dbReference>
<dbReference type="GO" id="GO:0071949">
    <property type="term" value="F:FAD binding"/>
    <property type="evidence" value="ECO:0007669"/>
    <property type="project" value="InterPro"/>
</dbReference>
<dbReference type="EMBL" id="CP001867">
    <property type="protein sequence ID" value="ADB77477.1"/>
    <property type="molecule type" value="Genomic_DNA"/>
</dbReference>
<organism evidence="3 4">
    <name type="scientific">Geodermatophilus obscurus (strain ATCC 25078 / DSM 43160 / JCM 3152 / CCUG 61914 / KCC A-0152 / KCTC 9177 / NBRC 13315 / NRRL B-3577 / G-20)</name>
    <dbReference type="NCBI Taxonomy" id="526225"/>
    <lineage>
        <taxon>Bacteria</taxon>
        <taxon>Bacillati</taxon>
        <taxon>Actinomycetota</taxon>
        <taxon>Actinomycetes</taxon>
        <taxon>Geodermatophilales</taxon>
        <taxon>Geodermatophilaceae</taxon>
        <taxon>Geodermatophilus</taxon>
    </lineage>
</organism>
<dbReference type="InterPro" id="IPR050631">
    <property type="entry name" value="PheA/TfdB_FAD_monoxygenase"/>
</dbReference>
<reference evidence="3 4" key="1">
    <citation type="journal article" date="2010" name="Stand. Genomic Sci.">
        <title>Complete genome sequence of Geodermatophilus obscurus type strain (G-20).</title>
        <authorList>
            <person name="Ivanova N."/>
            <person name="Sikorski J."/>
            <person name="Jando M."/>
            <person name="Munk C."/>
            <person name="Lapidus A."/>
            <person name="Glavina Del Rio T."/>
            <person name="Copeland A."/>
            <person name="Tice H."/>
            <person name="Cheng J.-F."/>
            <person name="Lucas S."/>
            <person name="Chen F."/>
            <person name="Nolan M."/>
            <person name="Bruce D."/>
            <person name="Goodwin L."/>
            <person name="Pitluck S."/>
            <person name="Mavromatis K."/>
            <person name="Mikhailova N."/>
            <person name="Pati A."/>
            <person name="Chen A."/>
            <person name="Palaniappan K."/>
            <person name="Land M."/>
            <person name="Hauser L."/>
            <person name="Chang Y.-J."/>
            <person name="Jeffries C.D."/>
            <person name="Meincke L."/>
            <person name="Brettin T."/>
            <person name="Detter J.C."/>
            <person name="Detter J.C."/>
            <person name="Rohde M."/>
            <person name="Goeker M."/>
            <person name="Bristow J."/>
            <person name="Eisen J.A."/>
            <person name="Markowitz V."/>
            <person name="Hugenholtz P."/>
            <person name="Kyrpides N.C."/>
            <person name="Klenk H.-P."/>
        </authorList>
    </citation>
    <scope>NUCLEOTIDE SEQUENCE [LARGE SCALE GENOMIC DNA]</scope>
    <source>
        <strain evidence="4">ATCC 25078 / DSM 43160 / JCM 3152 / KCC A-0152 / KCTC 9177 / NBRC 13315 / NRRL B-3577 / G-20</strain>
    </source>
</reference>
<protein>
    <submittedName>
        <fullName evidence="3">Monooxygenase FAD-binding protein</fullName>
    </submittedName>
</protein>
<gene>
    <name evidence="3" type="ordered locus">Gobs_4947</name>
</gene>
<name>D2S6Y5_GEOOG</name>
<feature type="domain" description="FAD-binding" evidence="2">
    <location>
        <begin position="5"/>
        <end position="340"/>
    </location>
</feature>
<keyword evidence="1" id="KW-0560">Oxidoreductase</keyword>
<dbReference type="OrthoDB" id="8670884at2"/>
<dbReference type="GO" id="GO:0008688">
    <property type="term" value="F:3-(3-hydroxyphenyl)propionate hydroxylase activity"/>
    <property type="evidence" value="ECO:0007669"/>
    <property type="project" value="TreeGrafter"/>
</dbReference>
<accession>D2S6Y5</accession>
<dbReference type="RefSeq" id="WP_012950900.1">
    <property type="nucleotide sequence ID" value="NC_013757.1"/>
</dbReference>
<dbReference type="eggNOG" id="COG0654">
    <property type="taxonomic scope" value="Bacteria"/>
</dbReference>
<sequence length="481" mass="51001">MTGRPVVVVGAGPVGLTAALLLARRGLAVVVLERQPASYGLPRAVHLDDEALRALADAGVADGFLQVSCPMGGLRLLDGRHRVLAGFARSSSSGLHGWPQGSMFSQPDLEELLLAAVRGEPAVELRPGCELVDLTQDDGVTLTVRDRASGARSRVRAAAVLGCDGANSTVRTLIGARMRDLGRPDRWLVADLRSPEPLPLWPGVHQVCDPHRAATAMPVAGDRYRFEFRLLPGETRDDLAARLPGLLAPWGAAGAEVVRVAEYVYRAQVADRWRTGRVLLAGDAAHLTPPFIGQGLGLGLRDVHQLVWKLAAVLAGTAPERLLDTHQAEREPHARAMVRLALLLGRLMTGGGRGAAVLRRAVLAGVGRVPAVARFATDSRTPPLRRGPLVVRRGRAGRRLAGTLLPRAAVVCQGRRGPVDDVLGPWTARLRLLAPGRLAVRPSGGREVEVADVDGVLTAWLRGAGAAAVVVRPDRIVLSAS</sequence>
<dbReference type="HOGENOM" id="CLU_009665_20_2_11"/>
<dbReference type="InterPro" id="IPR036188">
    <property type="entry name" value="FAD/NAD-bd_sf"/>
</dbReference>
<dbReference type="STRING" id="526225.Gobs_4947"/>
<evidence type="ECO:0000259" key="2">
    <source>
        <dbReference type="Pfam" id="PF01494"/>
    </source>
</evidence>
<proteinExistence type="predicted"/>
<evidence type="ECO:0000256" key="1">
    <source>
        <dbReference type="ARBA" id="ARBA00023002"/>
    </source>
</evidence>
<evidence type="ECO:0000313" key="4">
    <source>
        <dbReference type="Proteomes" id="UP000001382"/>
    </source>
</evidence>
<dbReference type="Pfam" id="PF01494">
    <property type="entry name" value="FAD_binding_3"/>
    <property type="match status" value="1"/>
</dbReference>
<dbReference type="AlphaFoldDB" id="D2S6Y5"/>
<reference evidence="4" key="2">
    <citation type="submission" date="2010-01" db="EMBL/GenBank/DDBJ databases">
        <title>The complete genome of Geodermatophilus obscurus DSM 43160.</title>
        <authorList>
            <consortium name="US DOE Joint Genome Institute (JGI-PGF)"/>
            <person name="Lucas S."/>
            <person name="Copeland A."/>
            <person name="Lapidus A."/>
            <person name="Glavina del Rio T."/>
            <person name="Dalin E."/>
            <person name="Tice H."/>
            <person name="Bruce D."/>
            <person name="Goodwin L."/>
            <person name="Pitluck S."/>
            <person name="Kyrpides N."/>
            <person name="Mavromatis K."/>
            <person name="Ivanova N."/>
            <person name="Munk A.C."/>
            <person name="Brettin T."/>
            <person name="Detter J.C."/>
            <person name="Han C."/>
            <person name="Larimer F."/>
            <person name="Land M."/>
            <person name="Hauser L."/>
            <person name="Markowitz V."/>
            <person name="Cheng J.-F."/>
            <person name="Hugenholtz P."/>
            <person name="Woyke T."/>
            <person name="Wu D."/>
            <person name="Jando M."/>
            <person name="Schneider S."/>
            <person name="Klenk H.-P."/>
            <person name="Eisen J.A."/>
        </authorList>
    </citation>
    <scope>NUCLEOTIDE SEQUENCE [LARGE SCALE GENOMIC DNA]</scope>
    <source>
        <strain evidence="4">ATCC 25078 / DSM 43160 / JCM 3152 / KCC A-0152 / KCTC 9177 / NBRC 13315 / NRRL B-3577 / G-20</strain>
    </source>
</reference>
<dbReference type="KEGG" id="gob:Gobs_4947"/>
<dbReference type="SUPFAM" id="SSF51905">
    <property type="entry name" value="FAD/NAD(P)-binding domain"/>
    <property type="match status" value="1"/>
</dbReference>
<dbReference type="InterPro" id="IPR002938">
    <property type="entry name" value="FAD-bd"/>
</dbReference>
<dbReference type="GO" id="GO:0019622">
    <property type="term" value="P:3-(3-hydroxy)phenylpropionate catabolic process"/>
    <property type="evidence" value="ECO:0007669"/>
    <property type="project" value="TreeGrafter"/>
</dbReference>
<keyword evidence="4" id="KW-1185">Reference proteome</keyword>
<keyword evidence="3" id="KW-0503">Monooxygenase</keyword>
<dbReference type="Proteomes" id="UP000001382">
    <property type="component" value="Chromosome"/>
</dbReference>
<dbReference type="PRINTS" id="PR00420">
    <property type="entry name" value="RNGMNOXGNASE"/>
</dbReference>
<dbReference type="Gene3D" id="3.30.70.2450">
    <property type="match status" value="1"/>
</dbReference>
<dbReference type="NCBIfam" id="NF004829">
    <property type="entry name" value="PRK06183.1-3"/>
    <property type="match status" value="1"/>
</dbReference>
<dbReference type="Gene3D" id="3.50.50.60">
    <property type="entry name" value="FAD/NAD(P)-binding domain"/>
    <property type="match status" value="1"/>
</dbReference>
<evidence type="ECO:0000313" key="3">
    <source>
        <dbReference type="EMBL" id="ADB77477.1"/>
    </source>
</evidence>